<dbReference type="AlphaFoldDB" id="A0A7W7P4R2"/>
<dbReference type="RefSeq" id="WP_184595902.1">
    <property type="nucleotide sequence ID" value="NZ_JACHLI010000033.1"/>
</dbReference>
<reference evidence="2 3" key="1">
    <citation type="submission" date="2020-08" db="EMBL/GenBank/DDBJ databases">
        <title>Functional genomics of gut bacteria from endangered species of beetles.</title>
        <authorList>
            <person name="Carlos-Shanley C."/>
        </authorList>
    </citation>
    <scope>NUCLEOTIDE SEQUENCE [LARGE SCALE GENOMIC DNA]</scope>
    <source>
        <strain evidence="2 3">S00179</strain>
    </source>
</reference>
<evidence type="ECO:0000313" key="3">
    <source>
        <dbReference type="Proteomes" id="UP000566995"/>
    </source>
</evidence>
<comment type="caution">
    <text evidence="2">The sequence shown here is derived from an EMBL/GenBank/DDBJ whole genome shotgun (WGS) entry which is preliminary data.</text>
</comment>
<dbReference type="Pfam" id="PF13503">
    <property type="entry name" value="DUF4123"/>
    <property type="match status" value="1"/>
</dbReference>
<gene>
    <name evidence="2" type="ORF">HNP46_005823</name>
</gene>
<protein>
    <recommendedName>
        <fullName evidence="1">DUF4123 domain-containing protein</fullName>
    </recommendedName>
</protein>
<dbReference type="EMBL" id="JACHLI010000033">
    <property type="protein sequence ID" value="MBB4866915.1"/>
    <property type="molecule type" value="Genomic_DNA"/>
</dbReference>
<name>A0A7W7P4R2_PSENT</name>
<proteinExistence type="predicted"/>
<dbReference type="Proteomes" id="UP000566995">
    <property type="component" value="Unassembled WGS sequence"/>
</dbReference>
<accession>A0A7W7P4R2</accession>
<evidence type="ECO:0000259" key="1">
    <source>
        <dbReference type="Pfam" id="PF13503"/>
    </source>
</evidence>
<dbReference type="InterPro" id="IPR025391">
    <property type="entry name" value="DUF4123"/>
</dbReference>
<evidence type="ECO:0000313" key="2">
    <source>
        <dbReference type="EMBL" id="MBB4866915.1"/>
    </source>
</evidence>
<feature type="domain" description="DUF4123" evidence="1">
    <location>
        <begin position="10"/>
        <end position="109"/>
    </location>
</feature>
<sequence>MSGTKCSGALVLDGAAFDDVTRWVYEHYSDVTPLLLLRGTDYEPIAESGPVLIGTSPGSPIHRHWQSGANGLSDAVWLESAMPTSVLFASLQRRLRVLAPDGREFWLRLGLAGPLRHAWLAGRQWPDGFWYGVTRVWLHHRGDAHCAWNNPRPQFDCTGPVVNPLEAQVSLDWPLLQALSVTDPQEVD</sequence>
<organism evidence="2 3">
    <name type="scientific">Pseudomonas nitroreducens</name>
    <dbReference type="NCBI Taxonomy" id="46680"/>
    <lineage>
        <taxon>Bacteria</taxon>
        <taxon>Pseudomonadati</taxon>
        <taxon>Pseudomonadota</taxon>
        <taxon>Gammaproteobacteria</taxon>
        <taxon>Pseudomonadales</taxon>
        <taxon>Pseudomonadaceae</taxon>
        <taxon>Pseudomonas</taxon>
    </lineage>
</organism>